<evidence type="ECO:0000256" key="3">
    <source>
        <dbReference type="ARBA" id="ARBA00012239"/>
    </source>
</evidence>
<dbReference type="Gene3D" id="3.90.1150.10">
    <property type="entry name" value="Aspartate Aminotransferase, domain 1"/>
    <property type="match status" value="1"/>
</dbReference>
<evidence type="ECO:0000256" key="6">
    <source>
        <dbReference type="ARBA" id="ARBA00050776"/>
    </source>
</evidence>
<evidence type="ECO:0000259" key="9">
    <source>
        <dbReference type="Pfam" id="PF00266"/>
    </source>
</evidence>
<dbReference type="InterPro" id="IPR010970">
    <property type="entry name" value="Cys_dSase_SufS"/>
</dbReference>
<dbReference type="PIRSF" id="PIRSF005572">
    <property type="entry name" value="NifS"/>
    <property type="match status" value="1"/>
</dbReference>
<dbReference type="InterPro" id="IPR000192">
    <property type="entry name" value="Aminotrans_V_dom"/>
</dbReference>
<proteinExistence type="inferred from homology"/>
<dbReference type="InterPro" id="IPR016454">
    <property type="entry name" value="Cysteine_dSase"/>
</dbReference>
<evidence type="ECO:0000256" key="5">
    <source>
        <dbReference type="ARBA" id="ARBA00022898"/>
    </source>
</evidence>
<dbReference type="EMBL" id="VYWO01000001">
    <property type="protein sequence ID" value="KAA9301732.1"/>
    <property type="molecule type" value="Genomic_DNA"/>
</dbReference>
<evidence type="ECO:0000256" key="8">
    <source>
        <dbReference type="RuleBase" id="RU004506"/>
    </source>
</evidence>
<evidence type="ECO:0000313" key="10">
    <source>
        <dbReference type="EMBL" id="KAA9301732.1"/>
    </source>
</evidence>
<evidence type="ECO:0000256" key="2">
    <source>
        <dbReference type="ARBA" id="ARBA00010447"/>
    </source>
</evidence>
<feature type="domain" description="Aminotransferase class V" evidence="9">
    <location>
        <begin position="23"/>
        <end position="395"/>
    </location>
</feature>
<dbReference type="Pfam" id="PF00266">
    <property type="entry name" value="Aminotran_5"/>
    <property type="match status" value="1"/>
</dbReference>
<keyword evidence="5 8" id="KW-0663">Pyridoxal phosphate</keyword>
<dbReference type="STRING" id="119206.AWM72_00480"/>
<dbReference type="GO" id="GO:0031071">
    <property type="term" value="F:cysteine desulfurase activity"/>
    <property type="evidence" value="ECO:0007669"/>
    <property type="project" value="UniProtKB-UniRule"/>
</dbReference>
<dbReference type="PANTHER" id="PTHR43586">
    <property type="entry name" value="CYSTEINE DESULFURASE"/>
    <property type="match status" value="1"/>
</dbReference>
<evidence type="ECO:0000256" key="4">
    <source>
        <dbReference type="ARBA" id="ARBA00022679"/>
    </source>
</evidence>
<dbReference type="InterPro" id="IPR020578">
    <property type="entry name" value="Aminotrans_V_PyrdxlP_BS"/>
</dbReference>
<dbReference type="InterPro" id="IPR015421">
    <property type="entry name" value="PyrdxlP-dep_Trfase_major"/>
</dbReference>
<dbReference type="Proteomes" id="UP000327148">
    <property type="component" value="Unassembled WGS sequence"/>
</dbReference>
<keyword evidence="4 8" id="KW-0808">Transferase</keyword>
<evidence type="ECO:0000256" key="1">
    <source>
        <dbReference type="ARBA" id="ARBA00001933"/>
    </source>
</evidence>
<dbReference type="GO" id="GO:0030170">
    <property type="term" value="F:pyridoxal phosphate binding"/>
    <property type="evidence" value="ECO:0007669"/>
    <property type="project" value="UniProtKB-UniRule"/>
</dbReference>
<sequence>MTMTNIYQDFPILKQKVNDEDLVYLDNAATTQKPQAVIDALQAYYLHDNANIHRGVHTLANRATEAYERTRDKVKAFIHAKHREEIIFTKGTTQGLNWIARSFADRVLEPGDEILISPIEHHSNLIPWQEAAKRNQAKLRYLDMNQEGIWTAEDLKQTISERTKILAISHVSNVLGSAQDIQALAQVIHANQGYIVVDGAQGAAHLPVDVQALDCDFYCFSAHKVYGPTGVGVLYGKRDLLDQMEPLEYGGEMITLVQREDSSWADLPYKFEGGTQNIAGVVAFAAALDWIDRIGGMAAIADHERELTRYAMAALADYEAVTIYGSTNPDHHHGVISFNLAGVHPHDLATGLDQLGVAVRAGHHCAQVLMRELCLGATARASFAYYNTKDDVDRLVSALKEVEEFFTNGFI</sequence>
<dbReference type="PROSITE" id="PS00595">
    <property type="entry name" value="AA_TRANSFER_CLASS_5"/>
    <property type="match status" value="1"/>
</dbReference>
<organism evidence="10 11">
    <name type="scientific">Aerococcus sanguinicola</name>
    <dbReference type="NCBI Taxonomy" id="119206"/>
    <lineage>
        <taxon>Bacteria</taxon>
        <taxon>Bacillati</taxon>
        <taxon>Bacillota</taxon>
        <taxon>Bacilli</taxon>
        <taxon>Lactobacillales</taxon>
        <taxon>Aerococcaceae</taxon>
        <taxon>Aerococcus</taxon>
    </lineage>
</organism>
<reference evidence="10 11" key="1">
    <citation type="submission" date="2019-09" db="EMBL/GenBank/DDBJ databases">
        <title>Draft genome sequence assemblies of isolates from the urinary tract.</title>
        <authorList>
            <person name="Mores C.R."/>
            <person name="Putonti C."/>
            <person name="Wolfe A.J."/>
        </authorList>
    </citation>
    <scope>NUCLEOTIDE SEQUENCE [LARGE SCALE GENOMIC DNA]</scope>
    <source>
        <strain evidence="10 11">UMB623</strain>
    </source>
</reference>
<comment type="cofactor">
    <cofactor evidence="1 7">
        <name>pyridoxal 5'-phosphate</name>
        <dbReference type="ChEBI" id="CHEBI:597326"/>
    </cofactor>
</comment>
<dbReference type="PANTHER" id="PTHR43586:SF8">
    <property type="entry name" value="CYSTEINE DESULFURASE 1, CHLOROPLASTIC"/>
    <property type="match status" value="1"/>
</dbReference>
<dbReference type="InterPro" id="IPR015422">
    <property type="entry name" value="PyrdxlP-dep_Trfase_small"/>
</dbReference>
<comment type="caution">
    <text evidence="10">The sequence shown here is derived from an EMBL/GenBank/DDBJ whole genome shotgun (WGS) entry which is preliminary data.</text>
</comment>
<dbReference type="SUPFAM" id="SSF53383">
    <property type="entry name" value="PLP-dependent transferases"/>
    <property type="match status" value="1"/>
</dbReference>
<dbReference type="OrthoDB" id="9804366at2"/>
<dbReference type="CDD" id="cd06453">
    <property type="entry name" value="SufS_like"/>
    <property type="match status" value="1"/>
</dbReference>
<comment type="catalytic activity">
    <reaction evidence="6 8">
        <text>(sulfur carrier)-H + L-cysteine = (sulfur carrier)-SH + L-alanine</text>
        <dbReference type="Rhea" id="RHEA:43892"/>
        <dbReference type="Rhea" id="RHEA-COMP:14737"/>
        <dbReference type="Rhea" id="RHEA-COMP:14739"/>
        <dbReference type="ChEBI" id="CHEBI:29917"/>
        <dbReference type="ChEBI" id="CHEBI:35235"/>
        <dbReference type="ChEBI" id="CHEBI:57972"/>
        <dbReference type="ChEBI" id="CHEBI:64428"/>
        <dbReference type="EC" id="2.8.1.7"/>
    </reaction>
</comment>
<name>A0A5N1GLS5_9LACT</name>
<gene>
    <name evidence="10" type="primary">sufS</name>
    <name evidence="10" type="ORF">F6I03_00555</name>
</gene>
<dbReference type="InterPro" id="IPR015424">
    <property type="entry name" value="PyrdxlP-dep_Trfase"/>
</dbReference>
<dbReference type="NCBIfam" id="TIGR01979">
    <property type="entry name" value="sufS"/>
    <property type="match status" value="1"/>
</dbReference>
<accession>A0A5N1GLS5</accession>
<comment type="function">
    <text evidence="8">Catalyzes the removal of elemental sulfur and selenium atoms from L-cysteine, L-cystine, L-selenocysteine, and L-selenocystine to produce L-alanine.</text>
</comment>
<protein>
    <recommendedName>
        <fullName evidence="3 8">Cysteine desulfurase</fullName>
        <ecNumber evidence="3 8">2.8.1.7</ecNumber>
    </recommendedName>
</protein>
<dbReference type="GO" id="GO:0006534">
    <property type="term" value="P:cysteine metabolic process"/>
    <property type="evidence" value="ECO:0007669"/>
    <property type="project" value="UniProtKB-UniRule"/>
</dbReference>
<dbReference type="AlphaFoldDB" id="A0A5N1GLS5"/>
<comment type="similarity">
    <text evidence="2 8">Belongs to the class-V pyridoxal-phosphate-dependent aminotransferase family. Csd subfamily.</text>
</comment>
<dbReference type="Gene3D" id="3.40.640.10">
    <property type="entry name" value="Type I PLP-dependent aspartate aminotransferase-like (Major domain)"/>
    <property type="match status" value="1"/>
</dbReference>
<evidence type="ECO:0000256" key="7">
    <source>
        <dbReference type="RuleBase" id="RU004504"/>
    </source>
</evidence>
<dbReference type="EC" id="2.8.1.7" evidence="3 8"/>
<evidence type="ECO:0000313" key="11">
    <source>
        <dbReference type="Proteomes" id="UP000327148"/>
    </source>
</evidence>